<dbReference type="RefSeq" id="WP_160754818.1">
    <property type="nucleotide sequence ID" value="NZ_WTYL01000001.1"/>
</dbReference>
<accession>A0A845B0I4</accession>
<dbReference type="Pfam" id="PF13852">
    <property type="entry name" value="DUF4197"/>
    <property type="match status" value="1"/>
</dbReference>
<dbReference type="OrthoDB" id="9789685at2"/>
<reference evidence="1 2" key="1">
    <citation type="submission" date="2019-12" db="EMBL/GenBank/DDBJ databases">
        <title>Genomic-based taxomic classification of the family Erythrobacteraceae.</title>
        <authorList>
            <person name="Xu L."/>
        </authorList>
    </citation>
    <scope>NUCLEOTIDE SEQUENCE [LARGE SCALE GENOMIC DNA]</scope>
    <source>
        <strain evidence="1 2">KCTC 42453</strain>
    </source>
</reference>
<evidence type="ECO:0000313" key="2">
    <source>
        <dbReference type="Proteomes" id="UP000431922"/>
    </source>
</evidence>
<comment type="caution">
    <text evidence="1">The sequence shown here is derived from an EMBL/GenBank/DDBJ whole genome shotgun (WGS) entry which is preliminary data.</text>
</comment>
<evidence type="ECO:0000313" key="1">
    <source>
        <dbReference type="EMBL" id="MXP43182.1"/>
    </source>
</evidence>
<dbReference type="Proteomes" id="UP000431922">
    <property type="component" value="Unassembled WGS sequence"/>
</dbReference>
<sequence length="228" mass="23863">MNELIELRPARRGFLVGLSATALLGVSACATTGGYSFTEAIRRLLMVSSERAFARMTADGGFWDQQVAQIGFSDLLGTRGDVLSSILSSSLFKSRLNDAFAGIAIEGSYRAAPVVADAVRVIGIGNAVALVRGGPTAATSFLQSEMSGQLIEVLVPEIGDALRVAQDPLVGQTLSALTGVNVAQVANSFGSRVNDVIWREIAQEESAIRADPRSTRDPLLIGVLGAGL</sequence>
<protein>
    <submittedName>
        <fullName evidence="1">DUF4197 family protein</fullName>
    </submittedName>
</protein>
<keyword evidence="2" id="KW-1185">Reference proteome</keyword>
<name>A0A845B0I4_9SPHN</name>
<dbReference type="InterPro" id="IPR025245">
    <property type="entry name" value="DUF4197"/>
</dbReference>
<dbReference type="EMBL" id="WTYL01000001">
    <property type="protein sequence ID" value="MXP43182.1"/>
    <property type="molecule type" value="Genomic_DNA"/>
</dbReference>
<gene>
    <name evidence="1" type="ORF">GRI65_01780</name>
</gene>
<dbReference type="AlphaFoldDB" id="A0A845B0I4"/>
<organism evidence="1 2">
    <name type="scientific">Allopontixanthobacter sediminis</name>
    <dbReference type="NCBI Taxonomy" id="1689985"/>
    <lineage>
        <taxon>Bacteria</taxon>
        <taxon>Pseudomonadati</taxon>
        <taxon>Pseudomonadota</taxon>
        <taxon>Alphaproteobacteria</taxon>
        <taxon>Sphingomonadales</taxon>
        <taxon>Erythrobacteraceae</taxon>
        <taxon>Allopontixanthobacter</taxon>
    </lineage>
</organism>
<proteinExistence type="predicted"/>